<dbReference type="Pfam" id="PF02498">
    <property type="entry name" value="Bro-N"/>
    <property type="match status" value="1"/>
</dbReference>
<evidence type="ECO:0000259" key="1">
    <source>
        <dbReference type="PROSITE" id="PS51750"/>
    </source>
</evidence>
<sequence length="204" mass="23824">MKTEIWNGNEIRFVEKDGEWWAVLADLCKPLGIRQRDVSYRLKKKGVVSNVPLPDKRGVTQNYLIVNEKGVYNTIFASKKRIADEFRDWVMDLLVELRKQTGLEGFEVFRMLDKEHQKEAMQKLRDSLKPNGKVNYIKANTIANKATSNKHGFDKMIKKADMTPGMLSDREAILDDVVELMIVKEKYELNDLKIAEEIYRRWEA</sequence>
<protein>
    <submittedName>
        <fullName evidence="2">Phage repressor protein</fullName>
    </submittedName>
</protein>
<dbReference type="SMART" id="SM01040">
    <property type="entry name" value="Bro-N"/>
    <property type="match status" value="1"/>
</dbReference>
<comment type="caution">
    <text evidence="2">The sequence shown here is derived from an EMBL/GenBank/DDBJ whole genome shotgun (WGS) entry which is preliminary data.</text>
</comment>
<evidence type="ECO:0000313" key="2">
    <source>
        <dbReference type="EMBL" id="OLU41652.1"/>
    </source>
</evidence>
<accession>A0A1U7NHW5</accession>
<proteinExistence type="predicted"/>
<dbReference type="RefSeq" id="WP_075818186.1">
    <property type="nucleotide sequence ID" value="NZ_CAPNHH010000019.1"/>
</dbReference>
<dbReference type="Proteomes" id="UP000186341">
    <property type="component" value="Unassembled WGS sequence"/>
</dbReference>
<organism evidence="2 3">
    <name type="scientific">Ileibacterium valens</name>
    <dbReference type="NCBI Taxonomy" id="1862668"/>
    <lineage>
        <taxon>Bacteria</taxon>
        <taxon>Bacillati</taxon>
        <taxon>Bacillota</taxon>
        <taxon>Erysipelotrichia</taxon>
        <taxon>Erysipelotrichales</taxon>
        <taxon>Erysipelotrichaceae</taxon>
        <taxon>Ileibacterium</taxon>
    </lineage>
</organism>
<gene>
    <name evidence="2" type="ORF">BO222_02820</name>
</gene>
<dbReference type="InterPro" id="IPR003497">
    <property type="entry name" value="BRO_N_domain"/>
</dbReference>
<name>A0A1U7NHW5_9FIRM</name>
<reference evidence="2 3" key="1">
    <citation type="submission" date="2016-11" db="EMBL/GenBank/DDBJ databases">
        <title>Description of two novel members of the family Erysipelotrichaceae: Ileibacterium lipovorans gen. nov., sp. nov. and Dubosiella newyorkensis, gen. nov., sp. nov.</title>
        <authorList>
            <person name="Cox L.M."/>
            <person name="Sohn J."/>
            <person name="Tyrrell K.L."/>
            <person name="Citron D.M."/>
            <person name="Lawson P.A."/>
            <person name="Patel N.B."/>
            <person name="Iizumi T."/>
            <person name="Perez-Perez G.I."/>
            <person name="Goldstein E.J."/>
            <person name="Blaser M.J."/>
        </authorList>
    </citation>
    <scope>NUCLEOTIDE SEQUENCE [LARGE SCALE GENOMIC DNA]</scope>
    <source>
        <strain evidence="2 3">NYU-BL-A3</strain>
    </source>
</reference>
<dbReference type="GeneID" id="82202161"/>
<dbReference type="EMBL" id="MPJW01000078">
    <property type="protein sequence ID" value="OLU41652.1"/>
    <property type="molecule type" value="Genomic_DNA"/>
</dbReference>
<keyword evidence="3" id="KW-1185">Reference proteome</keyword>
<feature type="domain" description="Bro-N" evidence="1">
    <location>
        <begin position="2"/>
        <end position="102"/>
    </location>
</feature>
<dbReference type="OrthoDB" id="9812611at2"/>
<evidence type="ECO:0000313" key="3">
    <source>
        <dbReference type="Proteomes" id="UP000186341"/>
    </source>
</evidence>
<dbReference type="PROSITE" id="PS51750">
    <property type="entry name" value="BRO_N"/>
    <property type="match status" value="1"/>
</dbReference>
<dbReference type="AlphaFoldDB" id="A0A1U7NHW5"/>